<dbReference type="GO" id="GO:0000976">
    <property type="term" value="F:transcription cis-regulatory region binding"/>
    <property type="evidence" value="ECO:0007669"/>
    <property type="project" value="TreeGrafter"/>
</dbReference>
<organism evidence="6 7">
    <name type="scientific">Parvibium lacunae</name>
    <dbReference type="NCBI Taxonomy" id="1888893"/>
    <lineage>
        <taxon>Bacteria</taxon>
        <taxon>Pseudomonadati</taxon>
        <taxon>Pseudomonadota</taxon>
        <taxon>Betaproteobacteria</taxon>
        <taxon>Burkholderiales</taxon>
        <taxon>Alcaligenaceae</taxon>
        <taxon>Parvibium</taxon>
    </lineage>
</organism>
<dbReference type="SUPFAM" id="SSF46785">
    <property type="entry name" value="Winged helix' DNA-binding domain"/>
    <property type="match status" value="1"/>
</dbReference>
<evidence type="ECO:0000256" key="1">
    <source>
        <dbReference type="ARBA" id="ARBA00009437"/>
    </source>
</evidence>
<dbReference type="NCBIfam" id="NF009327">
    <property type="entry name" value="PRK12684.1"/>
    <property type="match status" value="1"/>
</dbReference>
<dbReference type="Pfam" id="PF03466">
    <property type="entry name" value="LysR_substrate"/>
    <property type="match status" value="1"/>
</dbReference>
<dbReference type="EMBL" id="QPGB01000007">
    <property type="protein sequence ID" value="RCS56473.1"/>
    <property type="molecule type" value="Genomic_DNA"/>
</dbReference>
<evidence type="ECO:0000256" key="3">
    <source>
        <dbReference type="ARBA" id="ARBA00023125"/>
    </source>
</evidence>
<dbReference type="GO" id="GO:0003700">
    <property type="term" value="F:DNA-binding transcription factor activity"/>
    <property type="evidence" value="ECO:0007669"/>
    <property type="project" value="InterPro"/>
</dbReference>
<evidence type="ECO:0000256" key="4">
    <source>
        <dbReference type="ARBA" id="ARBA00023163"/>
    </source>
</evidence>
<sequence length="317" mass="35387">MNLHQLKFVREAVRQKFSLTAAAEALHTSQPGVSKAIIELEQELGVEIFQRHGKRIKDLTEPGREIYQSVERVMQEIDNLKRIGKEYAARSSGDLRIAITHTQARYALPRVVPTFKQRYPDVHLSLLQGTPSQIATMVIQGEADLAIATEAIADYKELVALPCYTWEHVVIVPKGHDLEREIKKGKPLTIELVARYPIITYDSAFAGRQKIDEAFARKQIVPDLVLAAVDADVIKTYVELGLGIGIIANMAYDAKRDSAFSCVTAGHLFGTHTTKLALKPGVFLRSYVYTFVEIFAPSLNRKLIDKALSGNPNDYDL</sequence>
<dbReference type="InterPro" id="IPR036388">
    <property type="entry name" value="WH-like_DNA-bd_sf"/>
</dbReference>
<dbReference type="AlphaFoldDB" id="A0A368KYF2"/>
<keyword evidence="2" id="KW-0805">Transcription regulation</keyword>
<dbReference type="InterPro" id="IPR000847">
    <property type="entry name" value="LysR_HTH_N"/>
</dbReference>
<dbReference type="PANTHER" id="PTHR30126">
    <property type="entry name" value="HTH-TYPE TRANSCRIPTIONAL REGULATOR"/>
    <property type="match status" value="1"/>
</dbReference>
<protein>
    <submittedName>
        <fullName evidence="6">CysB family HTH-type transcriptional regulator</fullName>
    </submittedName>
</protein>
<feature type="domain" description="HTH lysR-type" evidence="5">
    <location>
        <begin position="1"/>
        <end position="60"/>
    </location>
</feature>
<dbReference type="Gene3D" id="3.40.190.10">
    <property type="entry name" value="Periplasmic binding protein-like II"/>
    <property type="match status" value="2"/>
</dbReference>
<dbReference type="Proteomes" id="UP000252357">
    <property type="component" value="Unassembled WGS sequence"/>
</dbReference>
<dbReference type="PANTHER" id="PTHR30126:SF6">
    <property type="entry name" value="HTH-TYPE TRANSCRIPTIONAL REGULATOR CYSB-RELATED"/>
    <property type="match status" value="1"/>
</dbReference>
<dbReference type="GO" id="GO:0019344">
    <property type="term" value="P:cysteine biosynthetic process"/>
    <property type="evidence" value="ECO:0007669"/>
    <property type="project" value="TreeGrafter"/>
</dbReference>
<dbReference type="CDD" id="cd08413">
    <property type="entry name" value="PBP2_CysB_like"/>
    <property type="match status" value="1"/>
</dbReference>
<keyword evidence="4" id="KW-0804">Transcription</keyword>
<dbReference type="RefSeq" id="WP_114403682.1">
    <property type="nucleotide sequence ID" value="NZ_QPGB01000007.1"/>
</dbReference>
<dbReference type="PROSITE" id="PS50931">
    <property type="entry name" value="HTH_LYSR"/>
    <property type="match status" value="1"/>
</dbReference>
<reference evidence="6 7" key="1">
    <citation type="journal article" date="2018" name="Int. J. Syst. Evol. Microbiol.">
        <title>Parvibium lacunae gen. nov., sp. nov., a new member of the family Alcaligenaceae isolated from a freshwater pond.</title>
        <authorList>
            <person name="Chen W.M."/>
            <person name="Xie P.B."/>
            <person name="Hsu M.Y."/>
            <person name="Sheu S.Y."/>
        </authorList>
    </citation>
    <scope>NUCLEOTIDE SEQUENCE [LARGE SCALE GENOMIC DNA]</scope>
    <source>
        <strain evidence="6 7">KMB9</strain>
    </source>
</reference>
<dbReference type="SUPFAM" id="SSF53850">
    <property type="entry name" value="Periplasmic binding protein-like II"/>
    <property type="match status" value="1"/>
</dbReference>
<dbReference type="InterPro" id="IPR037423">
    <property type="entry name" value="CysB_PBP2"/>
</dbReference>
<dbReference type="Pfam" id="PF00126">
    <property type="entry name" value="HTH_1"/>
    <property type="match status" value="1"/>
</dbReference>
<evidence type="ECO:0000256" key="2">
    <source>
        <dbReference type="ARBA" id="ARBA00023015"/>
    </source>
</evidence>
<evidence type="ECO:0000259" key="5">
    <source>
        <dbReference type="PROSITE" id="PS50931"/>
    </source>
</evidence>
<comment type="similarity">
    <text evidence="1">Belongs to the LysR transcriptional regulatory family.</text>
</comment>
<dbReference type="PRINTS" id="PR00039">
    <property type="entry name" value="HTHLYSR"/>
</dbReference>
<name>A0A368KYF2_9BURK</name>
<keyword evidence="3" id="KW-0238">DNA-binding</keyword>
<evidence type="ECO:0000313" key="6">
    <source>
        <dbReference type="EMBL" id="RCS56473.1"/>
    </source>
</evidence>
<dbReference type="Gene3D" id="1.10.10.10">
    <property type="entry name" value="Winged helix-like DNA-binding domain superfamily/Winged helix DNA-binding domain"/>
    <property type="match status" value="1"/>
</dbReference>
<proteinExistence type="inferred from homology"/>
<keyword evidence="7" id="KW-1185">Reference proteome</keyword>
<accession>A0A368KYF2</accession>
<dbReference type="OrthoDB" id="5297026at2"/>
<comment type="caution">
    <text evidence="6">The sequence shown here is derived from an EMBL/GenBank/DDBJ whole genome shotgun (WGS) entry which is preliminary data.</text>
</comment>
<dbReference type="InterPro" id="IPR036390">
    <property type="entry name" value="WH_DNA-bd_sf"/>
</dbReference>
<dbReference type="InterPro" id="IPR005119">
    <property type="entry name" value="LysR_subst-bd"/>
</dbReference>
<evidence type="ECO:0000313" key="7">
    <source>
        <dbReference type="Proteomes" id="UP000252357"/>
    </source>
</evidence>
<gene>
    <name evidence="6" type="ORF">DU000_12150</name>
</gene>